<accession>A0ACD3A537</accession>
<reference evidence="1 2" key="1">
    <citation type="journal article" date="2019" name="Nat. Ecol. Evol.">
        <title>Megaphylogeny resolves global patterns of mushroom evolution.</title>
        <authorList>
            <person name="Varga T."/>
            <person name="Krizsan K."/>
            <person name="Foldi C."/>
            <person name="Dima B."/>
            <person name="Sanchez-Garcia M."/>
            <person name="Sanchez-Ramirez S."/>
            <person name="Szollosi G.J."/>
            <person name="Szarkandi J.G."/>
            <person name="Papp V."/>
            <person name="Albert L."/>
            <person name="Andreopoulos W."/>
            <person name="Angelini C."/>
            <person name="Antonin V."/>
            <person name="Barry K.W."/>
            <person name="Bougher N.L."/>
            <person name="Buchanan P."/>
            <person name="Buyck B."/>
            <person name="Bense V."/>
            <person name="Catcheside P."/>
            <person name="Chovatia M."/>
            <person name="Cooper J."/>
            <person name="Damon W."/>
            <person name="Desjardin D."/>
            <person name="Finy P."/>
            <person name="Geml J."/>
            <person name="Haridas S."/>
            <person name="Hughes K."/>
            <person name="Justo A."/>
            <person name="Karasinski D."/>
            <person name="Kautmanova I."/>
            <person name="Kiss B."/>
            <person name="Kocsube S."/>
            <person name="Kotiranta H."/>
            <person name="LaButti K.M."/>
            <person name="Lechner B.E."/>
            <person name="Liimatainen K."/>
            <person name="Lipzen A."/>
            <person name="Lukacs Z."/>
            <person name="Mihaltcheva S."/>
            <person name="Morgado L.N."/>
            <person name="Niskanen T."/>
            <person name="Noordeloos M.E."/>
            <person name="Ohm R.A."/>
            <person name="Ortiz-Santana B."/>
            <person name="Ovrebo C."/>
            <person name="Racz N."/>
            <person name="Riley R."/>
            <person name="Savchenko A."/>
            <person name="Shiryaev A."/>
            <person name="Soop K."/>
            <person name="Spirin V."/>
            <person name="Szebenyi C."/>
            <person name="Tomsovsky M."/>
            <person name="Tulloss R.E."/>
            <person name="Uehling J."/>
            <person name="Grigoriev I.V."/>
            <person name="Vagvolgyi C."/>
            <person name="Papp T."/>
            <person name="Martin F.M."/>
            <person name="Miettinen O."/>
            <person name="Hibbett D.S."/>
            <person name="Nagy L.G."/>
        </authorList>
    </citation>
    <scope>NUCLEOTIDE SEQUENCE [LARGE SCALE GENOMIC DNA]</scope>
    <source>
        <strain evidence="1 2">NL-1719</strain>
    </source>
</reference>
<gene>
    <name evidence="1" type="ORF">BDN72DRAFT_904694</name>
</gene>
<protein>
    <submittedName>
        <fullName evidence="1">Uncharacterized protein</fullName>
    </submittedName>
</protein>
<organism evidence="1 2">
    <name type="scientific">Pluteus cervinus</name>
    <dbReference type="NCBI Taxonomy" id="181527"/>
    <lineage>
        <taxon>Eukaryota</taxon>
        <taxon>Fungi</taxon>
        <taxon>Dikarya</taxon>
        <taxon>Basidiomycota</taxon>
        <taxon>Agaricomycotina</taxon>
        <taxon>Agaricomycetes</taxon>
        <taxon>Agaricomycetidae</taxon>
        <taxon>Agaricales</taxon>
        <taxon>Pluteineae</taxon>
        <taxon>Pluteaceae</taxon>
        <taxon>Pluteus</taxon>
    </lineage>
</organism>
<evidence type="ECO:0000313" key="2">
    <source>
        <dbReference type="Proteomes" id="UP000308600"/>
    </source>
</evidence>
<keyword evidence="2" id="KW-1185">Reference proteome</keyword>
<sequence>MLIADLRHTKRRSVLWQESKYISRMQAPSEWASSLAAIAQGDRRIVPLLDWRLVEGPIGNREQMERYAKRDPLFVGSLSFPKSRADNWDLDRILAWLSNMIMNIQRLCTKPMLLITLDAEIFYVSGKVLAPNSFGRIGISIIETGHTTRIPRYQSLYDPTRPRPRTIPSSHSNLALTANTTSSNNQQLVPVPRNKPPLKFGPKPPPVPPLANSKPRSGSDVSRIPRHKNILSRPGGVSLSSSSKELTIGQRLDELTRIVKRQEVLLEGVAGRLG</sequence>
<dbReference type="EMBL" id="ML208734">
    <property type="protein sequence ID" value="TFK60766.1"/>
    <property type="molecule type" value="Genomic_DNA"/>
</dbReference>
<proteinExistence type="predicted"/>
<name>A0ACD3A537_9AGAR</name>
<dbReference type="Proteomes" id="UP000308600">
    <property type="component" value="Unassembled WGS sequence"/>
</dbReference>
<evidence type="ECO:0000313" key="1">
    <source>
        <dbReference type="EMBL" id="TFK60766.1"/>
    </source>
</evidence>